<dbReference type="SUPFAM" id="SSF50203">
    <property type="entry name" value="Bacterial enterotoxins"/>
    <property type="match status" value="1"/>
</dbReference>
<dbReference type="Gene3D" id="2.40.50.110">
    <property type="match status" value="1"/>
</dbReference>
<comment type="caution">
    <text evidence="2">The sequence shown here is derived from an EMBL/GenBank/DDBJ whole genome shotgun (WGS) entry which is preliminary data.</text>
</comment>
<reference evidence="2" key="1">
    <citation type="submission" date="2018-09" db="EMBL/GenBank/DDBJ databases">
        <title>The microbial basis of impaired wound healing: differential roles for pathogens, 'bystanders', and strain-level diversification in clinical outcomes.</title>
        <authorList>
            <person name="Kalan L.R."/>
            <person name="Meisel J.S."/>
            <person name="Loesche M.A."/>
            <person name="Horwinski J."/>
            <person name="Soaita I."/>
            <person name="Chen X."/>
            <person name="Gardner S.E."/>
            <person name="Grice E.A."/>
        </authorList>
    </citation>
    <scope>NUCLEOTIDE SEQUENCE</scope>
    <source>
        <strain evidence="2">LK35</strain>
    </source>
</reference>
<feature type="domain" description="Staphylococcal/Streptococcal toxin OB-fold" evidence="1">
    <location>
        <begin position="3"/>
        <end position="33"/>
    </location>
</feature>
<dbReference type="InterPro" id="IPR006173">
    <property type="entry name" value="Staph_tox_OB"/>
</dbReference>
<name>A0A641A9S9_STAAU</name>
<proteinExistence type="predicted"/>
<dbReference type="GO" id="GO:0090729">
    <property type="term" value="F:toxin activity"/>
    <property type="evidence" value="ECO:0007669"/>
    <property type="project" value="InterPro"/>
</dbReference>
<gene>
    <name evidence="2" type="ORF">D7S40_05675</name>
</gene>
<organism evidence="2">
    <name type="scientific">Staphylococcus aureus</name>
    <dbReference type="NCBI Taxonomy" id="1280"/>
    <lineage>
        <taxon>Bacteria</taxon>
        <taxon>Bacillati</taxon>
        <taxon>Bacillota</taxon>
        <taxon>Bacilli</taxon>
        <taxon>Bacillales</taxon>
        <taxon>Staphylococcaceae</taxon>
        <taxon>Staphylococcus</taxon>
    </lineage>
</organism>
<accession>A0A641A9S9</accession>
<sequence length="50" mass="5581">MQRKNVDIFGVHFGANCVGEAGENSACLYGGVTFHEKMKNNKKVNRHKCI</sequence>
<evidence type="ECO:0000259" key="1">
    <source>
        <dbReference type="Pfam" id="PF01123"/>
    </source>
</evidence>
<evidence type="ECO:0000313" key="2">
    <source>
        <dbReference type="EMBL" id="KAA1274041.1"/>
    </source>
</evidence>
<dbReference type="AlphaFoldDB" id="A0A641A9S9"/>
<dbReference type="EMBL" id="RAQZ01000002">
    <property type="protein sequence ID" value="KAA1274041.1"/>
    <property type="molecule type" value="Genomic_DNA"/>
</dbReference>
<dbReference type="InterPro" id="IPR008992">
    <property type="entry name" value="Enterotoxin"/>
</dbReference>
<dbReference type="RefSeq" id="WP_106889220.1">
    <property type="nucleotide sequence ID" value="NZ_BDUS01000002.1"/>
</dbReference>
<protein>
    <recommendedName>
        <fullName evidence="1">Staphylococcal/Streptococcal toxin OB-fold domain-containing protein</fullName>
    </recommendedName>
</protein>
<dbReference type="Pfam" id="PF01123">
    <property type="entry name" value="Stap_Strp_toxin"/>
    <property type="match status" value="1"/>
</dbReference>